<evidence type="ECO:0000313" key="3">
    <source>
        <dbReference type="Proteomes" id="UP001159427"/>
    </source>
</evidence>
<name>A0ABN8M0U0_9CNID</name>
<sequence length="185" mass="21336">MATSQKEWETTAKETKFFQDFANSYHEDDASGDEIQTELADVAQKQWDKKLSSGKIKSVVEKYKQPQNCSDIRKITKSWHNKLAPLQCWGIDEIKPSLKAEYSAICSSEVPISSQYLFGDDLVKQLRDTKEASKISYSVASTSKSEKQHSSNQHDRYNKGSKKDFLWKSHSRSYRMKKLPNNEKK</sequence>
<feature type="region of interest" description="Disordered" evidence="1">
    <location>
        <begin position="137"/>
        <end position="185"/>
    </location>
</feature>
<organism evidence="2 3">
    <name type="scientific">Porites evermanni</name>
    <dbReference type="NCBI Taxonomy" id="104178"/>
    <lineage>
        <taxon>Eukaryota</taxon>
        <taxon>Metazoa</taxon>
        <taxon>Cnidaria</taxon>
        <taxon>Anthozoa</taxon>
        <taxon>Hexacorallia</taxon>
        <taxon>Scleractinia</taxon>
        <taxon>Fungiina</taxon>
        <taxon>Poritidae</taxon>
        <taxon>Porites</taxon>
    </lineage>
</organism>
<dbReference type="Proteomes" id="UP001159427">
    <property type="component" value="Unassembled WGS sequence"/>
</dbReference>
<comment type="caution">
    <text evidence="2">The sequence shown here is derived from an EMBL/GenBank/DDBJ whole genome shotgun (WGS) entry which is preliminary data.</text>
</comment>
<evidence type="ECO:0000256" key="1">
    <source>
        <dbReference type="SAM" id="MobiDB-lite"/>
    </source>
</evidence>
<dbReference type="PANTHER" id="PTHR34239:SF2">
    <property type="entry name" value="TRANSPOSABLE ELEMENT P TRANSPOSASE_THAP9 CONSERVED DOMAIN-CONTAINING PROTEIN"/>
    <property type="match status" value="1"/>
</dbReference>
<feature type="compositionally biased region" description="Basic and acidic residues" evidence="1">
    <location>
        <begin position="144"/>
        <end position="167"/>
    </location>
</feature>
<proteinExistence type="predicted"/>
<feature type="compositionally biased region" description="Basic residues" evidence="1">
    <location>
        <begin position="169"/>
        <end position="178"/>
    </location>
</feature>
<keyword evidence="3" id="KW-1185">Reference proteome</keyword>
<dbReference type="PANTHER" id="PTHR34239">
    <property type="entry name" value="APPLE DOMAIN-CONTAINING PROTEIN"/>
    <property type="match status" value="1"/>
</dbReference>
<evidence type="ECO:0000313" key="2">
    <source>
        <dbReference type="EMBL" id="CAH3023171.1"/>
    </source>
</evidence>
<dbReference type="EMBL" id="CALNXI010000249">
    <property type="protein sequence ID" value="CAH3023171.1"/>
    <property type="molecule type" value="Genomic_DNA"/>
</dbReference>
<gene>
    <name evidence="2" type="ORF">PEVE_00018256</name>
</gene>
<accession>A0ABN8M0U0</accession>
<protein>
    <submittedName>
        <fullName evidence="2">Uncharacterized protein</fullName>
    </submittedName>
</protein>
<reference evidence="2 3" key="1">
    <citation type="submission" date="2022-05" db="EMBL/GenBank/DDBJ databases">
        <authorList>
            <consortium name="Genoscope - CEA"/>
            <person name="William W."/>
        </authorList>
    </citation>
    <scope>NUCLEOTIDE SEQUENCE [LARGE SCALE GENOMIC DNA]</scope>
</reference>